<comment type="caution">
    <text evidence="1">The sequence shown here is derived from an EMBL/GenBank/DDBJ whole genome shotgun (WGS) entry which is preliminary data.</text>
</comment>
<name>A0A9P6A4I6_PLEER</name>
<dbReference type="Proteomes" id="UP000807025">
    <property type="component" value="Unassembled WGS sequence"/>
</dbReference>
<dbReference type="AlphaFoldDB" id="A0A9P6A4I6"/>
<gene>
    <name evidence="1" type="ORF">BDN71DRAFT_1442884</name>
</gene>
<sequence>MPCPLGRVGISAIWVNCVQVWPCTPRVYSGDSFELAVVLAPNGYNKKPLKMIADSLTVPAFLKACEV</sequence>
<reference evidence="1" key="1">
    <citation type="submission" date="2020-11" db="EMBL/GenBank/DDBJ databases">
        <authorList>
            <consortium name="DOE Joint Genome Institute"/>
            <person name="Ahrendt S."/>
            <person name="Riley R."/>
            <person name="Andreopoulos W."/>
            <person name="Labutti K."/>
            <person name="Pangilinan J."/>
            <person name="Ruiz-Duenas F.J."/>
            <person name="Barrasa J.M."/>
            <person name="Sanchez-Garcia M."/>
            <person name="Camarero S."/>
            <person name="Miyauchi S."/>
            <person name="Serrano A."/>
            <person name="Linde D."/>
            <person name="Babiker R."/>
            <person name="Drula E."/>
            <person name="Ayuso-Fernandez I."/>
            <person name="Pacheco R."/>
            <person name="Padilla G."/>
            <person name="Ferreira P."/>
            <person name="Barriuso J."/>
            <person name="Kellner H."/>
            <person name="Castanera R."/>
            <person name="Alfaro M."/>
            <person name="Ramirez L."/>
            <person name="Pisabarro A.G."/>
            <person name="Kuo A."/>
            <person name="Tritt A."/>
            <person name="Lipzen A."/>
            <person name="He G."/>
            <person name="Yan M."/>
            <person name="Ng V."/>
            <person name="Cullen D."/>
            <person name="Martin F."/>
            <person name="Rosso M.-N."/>
            <person name="Henrissat B."/>
            <person name="Hibbett D."/>
            <person name="Martinez A.T."/>
            <person name="Grigoriev I.V."/>
        </authorList>
    </citation>
    <scope>NUCLEOTIDE SEQUENCE</scope>
    <source>
        <strain evidence="1">ATCC 90797</strain>
    </source>
</reference>
<keyword evidence="2" id="KW-1185">Reference proteome</keyword>
<organism evidence="1 2">
    <name type="scientific">Pleurotus eryngii</name>
    <name type="common">Boletus of the steppes</name>
    <dbReference type="NCBI Taxonomy" id="5323"/>
    <lineage>
        <taxon>Eukaryota</taxon>
        <taxon>Fungi</taxon>
        <taxon>Dikarya</taxon>
        <taxon>Basidiomycota</taxon>
        <taxon>Agaricomycotina</taxon>
        <taxon>Agaricomycetes</taxon>
        <taxon>Agaricomycetidae</taxon>
        <taxon>Agaricales</taxon>
        <taxon>Pleurotineae</taxon>
        <taxon>Pleurotaceae</taxon>
        <taxon>Pleurotus</taxon>
    </lineage>
</organism>
<accession>A0A9P6A4I6</accession>
<evidence type="ECO:0000313" key="1">
    <source>
        <dbReference type="EMBL" id="KAF9498902.1"/>
    </source>
</evidence>
<dbReference type="EMBL" id="MU154535">
    <property type="protein sequence ID" value="KAF9498902.1"/>
    <property type="molecule type" value="Genomic_DNA"/>
</dbReference>
<protein>
    <submittedName>
        <fullName evidence="1">Uncharacterized protein</fullName>
    </submittedName>
</protein>
<evidence type="ECO:0000313" key="2">
    <source>
        <dbReference type="Proteomes" id="UP000807025"/>
    </source>
</evidence>
<proteinExistence type="predicted"/>